<dbReference type="Proteomes" id="UP000663829">
    <property type="component" value="Unassembled WGS sequence"/>
</dbReference>
<evidence type="ECO:0000256" key="2">
    <source>
        <dbReference type="ARBA" id="ARBA00022692"/>
    </source>
</evidence>
<evidence type="ECO:0000256" key="4">
    <source>
        <dbReference type="ARBA" id="ARBA00023136"/>
    </source>
</evidence>
<evidence type="ECO:0000256" key="5">
    <source>
        <dbReference type="SAM" id="Phobius"/>
    </source>
</evidence>
<dbReference type="GO" id="GO:0016020">
    <property type="term" value="C:membrane"/>
    <property type="evidence" value="ECO:0007669"/>
    <property type="project" value="UniProtKB-SubCell"/>
</dbReference>
<dbReference type="AlphaFoldDB" id="A0A814Y9M9"/>
<feature type="transmembrane region" description="Helical" evidence="5">
    <location>
        <begin position="188"/>
        <end position="210"/>
    </location>
</feature>
<keyword evidence="3 5" id="KW-1133">Transmembrane helix</keyword>
<organism evidence="7 9">
    <name type="scientific">Didymodactylos carnosus</name>
    <dbReference type="NCBI Taxonomy" id="1234261"/>
    <lineage>
        <taxon>Eukaryota</taxon>
        <taxon>Metazoa</taxon>
        <taxon>Spiralia</taxon>
        <taxon>Gnathifera</taxon>
        <taxon>Rotifera</taxon>
        <taxon>Eurotatoria</taxon>
        <taxon>Bdelloidea</taxon>
        <taxon>Philodinida</taxon>
        <taxon>Philodinidae</taxon>
        <taxon>Didymodactylos</taxon>
    </lineage>
</organism>
<evidence type="ECO:0000313" key="8">
    <source>
        <dbReference type="EMBL" id="CAF3989271.1"/>
    </source>
</evidence>
<keyword evidence="2 5" id="KW-0812">Transmembrane</keyword>
<gene>
    <name evidence="7" type="ORF">GPM918_LOCUS24944</name>
    <name evidence="8" type="ORF">SRO942_LOCUS24950</name>
</gene>
<evidence type="ECO:0000313" key="9">
    <source>
        <dbReference type="Proteomes" id="UP000663829"/>
    </source>
</evidence>
<dbReference type="PANTHER" id="PTHR46726:SF1">
    <property type="entry name" value="TWO-PORE CALCIUM CHANNEL 3"/>
    <property type="match status" value="1"/>
</dbReference>
<evidence type="ECO:0000256" key="3">
    <source>
        <dbReference type="ARBA" id="ARBA00022989"/>
    </source>
</evidence>
<dbReference type="Pfam" id="PF00520">
    <property type="entry name" value="Ion_trans"/>
    <property type="match status" value="1"/>
</dbReference>
<evidence type="ECO:0000259" key="6">
    <source>
        <dbReference type="Pfam" id="PF00520"/>
    </source>
</evidence>
<dbReference type="InterPro" id="IPR005821">
    <property type="entry name" value="Ion_trans_dom"/>
</dbReference>
<dbReference type="PANTHER" id="PTHR46726">
    <property type="entry name" value="TWO PORE CHANNEL 3"/>
    <property type="match status" value="1"/>
</dbReference>
<dbReference type="GO" id="GO:0005216">
    <property type="term" value="F:monoatomic ion channel activity"/>
    <property type="evidence" value="ECO:0007669"/>
    <property type="project" value="InterPro"/>
</dbReference>
<feature type="transmembrane region" description="Helical" evidence="5">
    <location>
        <begin position="254"/>
        <end position="279"/>
    </location>
</feature>
<dbReference type="EMBL" id="CAJOBC010009497">
    <property type="protein sequence ID" value="CAF3989271.1"/>
    <property type="molecule type" value="Genomic_DNA"/>
</dbReference>
<evidence type="ECO:0000256" key="1">
    <source>
        <dbReference type="ARBA" id="ARBA00004141"/>
    </source>
</evidence>
<feature type="domain" description="Ion transport" evidence="6">
    <location>
        <begin position="37"/>
        <end position="286"/>
    </location>
</feature>
<accession>A0A814Y9M9</accession>
<reference evidence="7" key="1">
    <citation type="submission" date="2021-02" db="EMBL/GenBank/DDBJ databases">
        <authorList>
            <person name="Nowell W R."/>
        </authorList>
    </citation>
    <scope>NUCLEOTIDE SEQUENCE</scope>
</reference>
<sequence length="307" mass="35810">DIDYAAAEILAFNSGRYVRFDQEKPVLKLYKFYYSNLWQGIILVADLLLLILPCIEDPPFFKNVHIAVVITLECISLTIMFIAFILSMYQQNRGILLKEAVYPYVFCVVFLLNVIDMITFYTLKLHGKSFVRWSRPLRVLYPFALQTGQNDYKIEKILRSIRFLYPTEFHLGTIRRIIRNILRTLPNIANVLFLFLLSILSFTLVGVGIIRKKGLRYPDGSLYFIDYFDTAWDLYVLTTTANNPDVMMPAFNESILYCLFFIGFLLVNLYLFMNLLLAVTFSNYKQHLQSLQKCRALFLRVLAALTI</sequence>
<feature type="non-terminal residue" evidence="7">
    <location>
        <position position="1"/>
    </location>
</feature>
<evidence type="ECO:0000313" key="7">
    <source>
        <dbReference type="EMBL" id="CAF1226276.1"/>
    </source>
</evidence>
<protein>
    <recommendedName>
        <fullName evidence="6">Ion transport domain-containing protein</fullName>
    </recommendedName>
</protein>
<keyword evidence="9" id="KW-1185">Reference proteome</keyword>
<keyword evidence="4 5" id="KW-0472">Membrane</keyword>
<feature type="transmembrane region" description="Helical" evidence="5">
    <location>
        <begin position="101"/>
        <end position="123"/>
    </location>
</feature>
<name>A0A814Y9M9_9BILA</name>
<dbReference type="Proteomes" id="UP000681722">
    <property type="component" value="Unassembled WGS sequence"/>
</dbReference>
<dbReference type="EMBL" id="CAJNOQ010009492">
    <property type="protein sequence ID" value="CAF1226276.1"/>
    <property type="molecule type" value="Genomic_DNA"/>
</dbReference>
<proteinExistence type="predicted"/>
<dbReference type="OrthoDB" id="416585at2759"/>
<dbReference type="Gene3D" id="1.10.287.70">
    <property type="match status" value="1"/>
</dbReference>
<comment type="subcellular location">
    <subcellularLocation>
        <location evidence="1">Membrane</location>
        <topology evidence="1">Multi-pass membrane protein</topology>
    </subcellularLocation>
</comment>
<feature type="transmembrane region" description="Helical" evidence="5">
    <location>
        <begin position="67"/>
        <end position="89"/>
    </location>
</feature>
<comment type="caution">
    <text evidence="7">The sequence shown here is derived from an EMBL/GenBank/DDBJ whole genome shotgun (WGS) entry which is preliminary data.</text>
</comment>
<feature type="transmembrane region" description="Helical" evidence="5">
    <location>
        <begin position="37"/>
        <end position="55"/>
    </location>
</feature>